<dbReference type="AlphaFoldDB" id="A0AA40VBV6"/>
<dbReference type="Gene3D" id="3.30.2020.30">
    <property type="match status" value="1"/>
</dbReference>
<evidence type="ECO:0000256" key="1">
    <source>
        <dbReference type="ARBA" id="ARBA00022723"/>
    </source>
</evidence>
<keyword evidence="2" id="KW-0408">Iron</keyword>
<gene>
    <name evidence="4" type="ORF">HNR51_003762</name>
</gene>
<proteinExistence type="predicted"/>
<keyword evidence="5" id="KW-1185">Reference proteome</keyword>
<reference evidence="4 5" key="1">
    <citation type="submission" date="2020-08" db="EMBL/GenBank/DDBJ databases">
        <title>Genomic Encyclopedia of Type Strains, Phase IV (KMG-IV): sequencing the most valuable type-strain genomes for metagenomic binning, comparative biology and taxonomic classification.</title>
        <authorList>
            <person name="Goeker M."/>
        </authorList>
    </citation>
    <scope>NUCLEOTIDE SEQUENCE [LARGE SCALE GENOMIC DNA]</scope>
    <source>
        <strain evidence="4 5">DSM 11490</strain>
    </source>
</reference>
<dbReference type="Proteomes" id="UP000543554">
    <property type="component" value="Unassembled WGS sequence"/>
</dbReference>
<dbReference type="InterPro" id="IPR038492">
    <property type="entry name" value="GBBH-like_N_sf"/>
</dbReference>
<dbReference type="InterPro" id="IPR010376">
    <property type="entry name" value="GBBH-like_N"/>
</dbReference>
<dbReference type="PANTHER" id="PTHR35303:SF5">
    <property type="entry name" value="OS02G0197800 PROTEIN"/>
    <property type="match status" value="1"/>
</dbReference>
<name>A0AA40VBV6_9HYPH</name>
<keyword evidence="1" id="KW-0479">Metal-binding</keyword>
<feature type="domain" description="Gamma-butyrobetaine hydroxylase-like N-terminal" evidence="3">
    <location>
        <begin position="8"/>
        <end position="91"/>
    </location>
</feature>
<dbReference type="GO" id="GO:0046872">
    <property type="term" value="F:metal ion binding"/>
    <property type="evidence" value="ECO:0007669"/>
    <property type="project" value="UniProtKB-KW"/>
</dbReference>
<dbReference type="Pfam" id="PF06155">
    <property type="entry name" value="GBBH-like_N"/>
    <property type="match status" value="1"/>
</dbReference>
<evidence type="ECO:0000256" key="2">
    <source>
        <dbReference type="ARBA" id="ARBA00023004"/>
    </source>
</evidence>
<dbReference type="PANTHER" id="PTHR35303">
    <property type="entry name" value="OS02G0197800 PROTEIN"/>
    <property type="match status" value="1"/>
</dbReference>
<comment type="caution">
    <text evidence="4">The sequence shown here is derived from an EMBL/GenBank/DDBJ whole genome shotgun (WGS) entry which is preliminary data.</text>
</comment>
<evidence type="ECO:0000259" key="3">
    <source>
        <dbReference type="Pfam" id="PF06155"/>
    </source>
</evidence>
<dbReference type="EMBL" id="JACJIB010000006">
    <property type="protein sequence ID" value="MBA8914669.1"/>
    <property type="molecule type" value="Genomic_DNA"/>
</dbReference>
<dbReference type="RefSeq" id="WP_182555929.1">
    <property type="nucleotide sequence ID" value="NZ_BPRF01000017.1"/>
</dbReference>
<evidence type="ECO:0000313" key="5">
    <source>
        <dbReference type="Proteomes" id="UP000543554"/>
    </source>
</evidence>
<protein>
    <submittedName>
        <fullName evidence="4">DUF971 family protein</fullName>
    </submittedName>
</protein>
<evidence type="ECO:0000313" key="4">
    <source>
        <dbReference type="EMBL" id="MBA8914669.1"/>
    </source>
</evidence>
<organism evidence="4 5">
    <name type="scientific">Methylorubrum thiocyanatum</name>
    <dbReference type="NCBI Taxonomy" id="47958"/>
    <lineage>
        <taxon>Bacteria</taxon>
        <taxon>Pseudomonadati</taxon>
        <taxon>Pseudomonadota</taxon>
        <taxon>Alphaproteobacteria</taxon>
        <taxon>Hyphomicrobiales</taxon>
        <taxon>Methylobacteriaceae</taxon>
        <taxon>Methylorubrum</taxon>
    </lineage>
</organism>
<sequence>MAATPREIRLTEERRRLDVIWEDGTASRLMAATLRAHSRSAETVRAGIDGLPPALPHDIAITGVVPVGAYAVNLVFSDGHDRGIFPWPYLRALADGAAA</sequence>
<accession>A0AA40VBV6</accession>